<sequence length="483" mass="55362">MVGQTRNKLRGAASEPSHSLRSTQSRRRRRATGTGERELEEEPKKEVKRPELPLRTRRRNLPGGARNYSPRRIRNLKTQNCVPVEMVTRPDFLNGRFPFLSSLLEQLWDKAQVLQRRQVSGRGAIGIEWTLNHWIREAPGSSDLNEGSDSRNGEEKSEVHVDGNMLRGTGCLCGNFALGLYYSYFKTIVEAPSFLQGLWMIMNDRLTEYPLVINTVKRFHLYPEISVFLCFVFMFGNPMYLSSYYSSSLVITLVIILKRNKIQRFGVSELHFWVIQGSAWFFGTITLKFLTSKILGVSDHIRLSDLIAARILRYTDFDTLIYTCAPEFDFMEKAVQGSYCLYSLSPLTTYTCFSKALKDAVFAGAMPTMASVKLSTLHPIVNHPHYEDADLRARTKIVYSAYSRKSAKEVRDKLVELHVNYYILEEAWCVVRTKPGCSMLEIWDVEDPSNSANPPLCSILLKDARPYFTTVFQNSMYRVLKVN</sequence>
<dbReference type="EMBL" id="CM043030">
    <property type="protein sequence ID" value="KAI4584904.1"/>
    <property type="molecule type" value="Genomic_DNA"/>
</dbReference>
<reference evidence="1" key="1">
    <citation type="submission" date="2022-03" db="EMBL/GenBank/DDBJ databases">
        <title>Genomic analyses of argali, domestic sheep and their hybrids provide insights into chromosomal evolution, heterosis and genetic basis of agronomic traits.</title>
        <authorList>
            <person name="Li M."/>
        </authorList>
    </citation>
    <scope>NUCLEOTIDE SEQUENCE</scope>
    <source>
        <strain evidence="1">F1 hybrid</strain>
    </source>
</reference>
<dbReference type="Proteomes" id="UP001057279">
    <property type="component" value="Linkage Group LG05"/>
</dbReference>
<protein>
    <submittedName>
        <fullName evidence="1">Uncharacterized protein</fullName>
    </submittedName>
</protein>
<accession>A0ACB9V5P0</accession>
<name>A0ACB9V5P0_9CETA</name>
<keyword evidence="2" id="KW-1185">Reference proteome</keyword>
<evidence type="ECO:0000313" key="1">
    <source>
        <dbReference type="EMBL" id="KAI4584904.1"/>
    </source>
</evidence>
<evidence type="ECO:0000313" key="2">
    <source>
        <dbReference type="Proteomes" id="UP001057279"/>
    </source>
</evidence>
<organism evidence="1 2">
    <name type="scientific">Ovis ammon polii x Ovis aries</name>
    <dbReference type="NCBI Taxonomy" id="2918886"/>
    <lineage>
        <taxon>Eukaryota</taxon>
        <taxon>Metazoa</taxon>
        <taxon>Chordata</taxon>
        <taxon>Craniata</taxon>
        <taxon>Vertebrata</taxon>
        <taxon>Euteleostomi</taxon>
        <taxon>Mammalia</taxon>
        <taxon>Eutheria</taxon>
        <taxon>Laurasiatheria</taxon>
        <taxon>Artiodactyla</taxon>
        <taxon>Ruminantia</taxon>
        <taxon>Pecora</taxon>
        <taxon>Bovidae</taxon>
        <taxon>Caprinae</taxon>
        <taxon>Ovis</taxon>
    </lineage>
</organism>
<proteinExistence type="predicted"/>
<comment type="caution">
    <text evidence="1">The sequence shown here is derived from an EMBL/GenBank/DDBJ whole genome shotgun (WGS) entry which is preliminary data.</text>
</comment>
<gene>
    <name evidence="1" type="ORF">MJG53_006438</name>
</gene>